<keyword evidence="7 8" id="KW-0998">Cell outer membrane</keyword>
<evidence type="ECO:0000259" key="11">
    <source>
        <dbReference type="Pfam" id="PF00593"/>
    </source>
</evidence>
<dbReference type="GO" id="GO:0009279">
    <property type="term" value="C:cell outer membrane"/>
    <property type="evidence" value="ECO:0007669"/>
    <property type="project" value="UniProtKB-SubCell"/>
</dbReference>
<evidence type="ECO:0000256" key="8">
    <source>
        <dbReference type="PROSITE-ProRule" id="PRU01360"/>
    </source>
</evidence>
<proteinExistence type="inferred from homology"/>
<evidence type="ECO:0000313" key="13">
    <source>
        <dbReference type="EMBL" id="SIS57057.1"/>
    </source>
</evidence>
<dbReference type="InterPro" id="IPR023997">
    <property type="entry name" value="TonB-dep_OMP_SusC/RagA_CS"/>
</dbReference>
<dbReference type="InterPro" id="IPR036942">
    <property type="entry name" value="Beta-barrel_TonB_sf"/>
</dbReference>
<dbReference type="EMBL" id="FTOR01000001">
    <property type="protein sequence ID" value="SIS57057.1"/>
    <property type="molecule type" value="Genomic_DNA"/>
</dbReference>
<evidence type="ECO:0000256" key="9">
    <source>
        <dbReference type="RuleBase" id="RU003357"/>
    </source>
</evidence>
<dbReference type="Gene3D" id="2.170.130.10">
    <property type="entry name" value="TonB-dependent receptor, plug domain"/>
    <property type="match status" value="1"/>
</dbReference>
<dbReference type="Gene3D" id="2.40.170.20">
    <property type="entry name" value="TonB-dependent receptor, beta-barrel domain"/>
    <property type="match status" value="1"/>
</dbReference>
<evidence type="ECO:0000256" key="4">
    <source>
        <dbReference type="ARBA" id="ARBA00022692"/>
    </source>
</evidence>
<dbReference type="SUPFAM" id="SSF56935">
    <property type="entry name" value="Porins"/>
    <property type="match status" value="1"/>
</dbReference>
<dbReference type="Pfam" id="PF07715">
    <property type="entry name" value="Plug"/>
    <property type="match status" value="1"/>
</dbReference>
<dbReference type="InterPro" id="IPR000531">
    <property type="entry name" value="Beta-barrel_TonB"/>
</dbReference>
<dbReference type="InterPro" id="IPR008969">
    <property type="entry name" value="CarboxyPept-like_regulatory"/>
</dbReference>
<evidence type="ECO:0000256" key="6">
    <source>
        <dbReference type="ARBA" id="ARBA00023136"/>
    </source>
</evidence>
<dbReference type="AlphaFoldDB" id="A0A1N7K689"/>
<evidence type="ECO:0000259" key="12">
    <source>
        <dbReference type="Pfam" id="PF07715"/>
    </source>
</evidence>
<feature type="domain" description="TonB-dependent receptor plug" evidence="12">
    <location>
        <begin position="119"/>
        <end position="237"/>
    </location>
</feature>
<dbReference type="Proteomes" id="UP000186917">
    <property type="component" value="Unassembled WGS sequence"/>
</dbReference>
<keyword evidence="6 8" id="KW-0472">Membrane</keyword>
<keyword evidence="5 9" id="KW-0798">TonB box</keyword>
<dbReference type="InterPro" id="IPR023996">
    <property type="entry name" value="TonB-dep_OMP_SusC/RagA"/>
</dbReference>
<keyword evidence="14" id="KW-1185">Reference proteome</keyword>
<evidence type="ECO:0000256" key="2">
    <source>
        <dbReference type="ARBA" id="ARBA00022448"/>
    </source>
</evidence>
<comment type="similarity">
    <text evidence="8 9">Belongs to the TonB-dependent receptor family.</text>
</comment>
<dbReference type="NCBIfam" id="TIGR04057">
    <property type="entry name" value="SusC_RagA_signa"/>
    <property type="match status" value="1"/>
</dbReference>
<feature type="domain" description="TonB-dependent receptor-like beta-barrel" evidence="11">
    <location>
        <begin position="444"/>
        <end position="995"/>
    </location>
</feature>
<gene>
    <name evidence="13" type="ORF">SAMN05421788_10119</name>
</gene>
<organism evidence="13 14">
    <name type="scientific">Filimonas lacunae</name>
    <dbReference type="NCBI Taxonomy" id="477680"/>
    <lineage>
        <taxon>Bacteria</taxon>
        <taxon>Pseudomonadati</taxon>
        <taxon>Bacteroidota</taxon>
        <taxon>Chitinophagia</taxon>
        <taxon>Chitinophagales</taxon>
        <taxon>Chitinophagaceae</taxon>
        <taxon>Filimonas</taxon>
    </lineage>
</organism>
<keyword evidence="4 8" id="KW-0812">Transmembrane</keyword>
<comment type="subcellular location">
    <subcellularLocation>
        <location evidence="1 8">Cell outer membrane</location>
        <topology evidence="1 8">Multi-pass membrane protein</topology>
    </subcellularLocation>
</comment>
<keyword evidence="3 8" id="KW-1134">Transmembrane beta strand</keyword>
<sequence length="1040" mass="112246">MRKQFSSLMGLCALLLLTAFTASAQTKAIKGKITDVKDGAPISGATIHAKNSSASAISAADGSFSILVDAKTKQLQVLYVGYATQTITIGAQETINVALEPSGESLSEIVVVGYGTKAKRDVTGSVAKVASKDIANTPATSFESALQGRAAGVQVSQQNGKLGQGINIRIRGASSVTAGNEPLYVVDGIPITTDDMSSTSASTNALADINMNDIESIEILKDASAAAIYGSRGSNGVVIITTKKGKAGTSKVELGYFSGFQKPTHRREFMNATQYVEYFKQAGIGAAKQDYAAGYYNTLQDALDDYDSYVASRMTRYSAGTDDWETGKINTNWQDQVLRTAPMSQYDFSVTGGTDKTKIYFSGQYLDQKGILIANSYKRYGARLNIEHKVKDWLTTGINMSFARSLNYRVSNDNAFSTPLQIIALSPITPVIDPRTGLTSGALDLDADAPNTNYPVYYNPLLDVENAYYHTLVNRTIGNAFLNVNVLSGLTFRTELGMDQLNQTEDSYYGRLTARNTGAANGSGTYSTTQMININTNSYFAYNKTFNGVHAIDATFGMSYQNRNQVYSTASGEQFPGDAYKTLSGAASKTDASGGSTSNTLLSYFLRANYKFNNKYLLGVSGRIDGSSRFGTNNRYGFFPAVSAGWIMSDETFLKGANWINFLKLKASYGVTGNDNISDFASKGLYTGDAAYGGQPGQTTYQLANPSLKWETSTGADLGIEGSILKNRIGFEIEVYQRKTKDLILSVEVPGTSGFSSQYKNVGNLNNKGIEITLNTTNVITRDFKWTSTINFSANKNKVTNLGGQELGTSNVNRAREGQPLGVFVAKEFAGADPANGDALYVLNTVKSDGTRDKTLTNSYNAATEVVIGNPNPNFIYGFGNNFSYKGFDLDVLLQGVHGNKIYNGGGQYMSASGSNGFDNQTVDQLAAWKKEGDVTMVPEARLFYANGTDPSSRYISSGAYLRVKAVTLGFNVPKAALNKIGIERIRVYARAQNLFTITKYKGWDPEVNSDYQATNINQGVDFYSAPQAKTIVFGINIGL</sequence>
<keyword evidence="10" id="KW-0732">Signal</keyword>
<feature type="signal peptide" evidence="10">
    <location>
        <begin position="1"/>
        <end position="24"/>
    </location>
</feature>
<evidence type="ECO:0000256" key="3">
    <source>
        <dbReference type="ARBA" id="ARBA00022452"/>
    </source>
</evidence>
<dbReference type="STRING" id="477680.SAMN05421788_10119"/>
<dbReference type="Gene3D" id="2.60.40.1120">
    <property type="entry name" value="Carboxypeptidase-like, regulatory domain"/>
    <property type="match status" value="1"/>
</dbReference>
<dbReference type="InterPro" id="IPR039426">
    <property type="entry name" value="TonB-dep_rcpt-like"/>
</dbReference>
<accession>A0A1N7K689</accession>
<protein>
    <submittedName>
        <fullName evidence="13">TonB-linked outer membrane protein, SusC/RagA family</fullName>
    </submittedName>
</protein>
<dbReference type="PROSITE" id="PS52016">
    <property type="entry name" value="TONB_DEPENDENT_REC_3"/>
    <property type="match status" value="1"/>
</dbReference>
<evidence type="ECO:0000256" key="5">
    <source>
        <dbReference type="ARBA" id="ARBA00023077"/>
    </source>
</evidence>
<dbReference type="RefSeq" id="WP_076374472.1">
    <property type="nucleotide sequence ID" value="NZ_AP017422.1"/>
</dbReference>
<dbReference type="OrthoDB" id="9768177at2"/>
<name>A0A1N7K689_9BACT</name>
<dbReference type="NCBIfam" id="TIGR04056">
    <property type="entry name" value="OMP_RagA_SusC"/>
    <property type="match status" value="1"/>
</dbReference>
<dbReference type="Pfam" id="PF00593">
    <property type="entry name" value="TonB_dep_Rec_b-barrel"/>
    <property type="match status" value="1"/>
</dbReference>
<evidence type="ECO:0000256" key="7">
    <source>
        <dbReference type="ARBA" id="ARBA00023237"/>
    </source>
</evidence>
<dbReference type="InterPro" id="IPR037066">
    <property type="entry name" value="Plug_dom_sf"/>
</dbReference>
<evidence type="ECO:0000256" key="10">
    <source>
        <dbReference type="SAM" id="SignalP"/>
    </source>
</evidence>
<evidence type="ECO:0000256" key="1">
    <source>
        <dbReference type="ARBA" id="ARBA00004571"/>
    </source>
</evidence>
<dbReference type="Pfam" id="PF13715">
    <property type="entry name" value="CarbopepD_reg_2"/>
    <property type="match status" value="1"/>
</dbReference>
<dbReference type="SUPFAM" id="SSF49464">
    <property type="entry name" value="Carboxypeptidase regulatory domain-like"/>
    <property type="match status" value="1"/>
</dbReference>
<reference evidence="14" key="1">
    <citation type="submission" date="2017-01" db="EMBL/GenBank/DDBJ databases">
        <authorList>
            <person name="Varghese N."/>
            <person name="Submissions S."/>
        </authorList>
    </citation>
    <scope>NUCLEOTIDE SEQUENCE [LARGE SCALE GENOMIC DNA]</scope>
    <source>
        <strain evidence="14">DSM 21054</strain>
    </source>
</reference>
<keyword evidence="2 8" id="KW-0813">Transport</keyword>
<evidence type="ECO:0000313" key="14">
    <source>
        <dbReference type="Proteomes" id="UP000186917"/>
    </source>
</evidence>
<feature type="chain" id="PRO_5012184852" evidence="10">
    <location>
        <begin position="25"/>
        <end position="1040"/>
    </location>
</feature>
<dbReference type="InterPro" id="IPR012910">
    <property type="entry name" value="Plug_dom"/>
</dbReference>